<dbReference type="Proteomes" id="UP000663828">
    <property type="component" value="Unassembled WGS sequence"/>
</dbReference>
<gene>
    <name evidence="1" type="ORF">EDS130_LOCUS15940</name>
    <name evidence="2" type="ORF">XAT740_LOCUS39222</name>
</gene>
<reference evidence="1" key="1">
    <citation type="submission" date="2021-02" db="EMBL/GenBank/DDBJ databases">
        <authorList>
            <person name="Nowell W R."/>
        </authorList>
    </citation>
    <scope>NUCLEOTIDE SEQUENCE</scope>
</reference>
<dbReference type="Proteomes" id="UP000663852">
    <property type="component" value="Unassembled WGS sequence"/>
</dbReference>
<organism evidence="1 4">
    <name type="scientific">Adineta ricciae</name>
    <name type="common">Rotifer</name>
    <dbReference type="NCBI Taxonomy" id="249248"/>
    <lineage>
        <taxon>Eukaryota</taxon>
        <taxon>Metazoa</taxon>
        <taxon>Spiralia</taxon>
        <taxon>Gnathifera</taxon>
        <taxon>Rotifera</taxon>
        <taxon>Eurotatoria</taxon>
        <taxon>Bdelloidea</taxon>
        <taxon>Adinetida</taxon>
        <taxon>Adinetidae</taxon>
        <taxon>Adineta</taxon>
    </lineage>
</organism>
<evidence type="ECO:0000313" key="4">
    <source>
        <dbReference type="Proteomes" id="UP000663852"/>
    </source>
</evidence>
<sequence length="267" mass="28852">MPLKKAVLEFNGIGEEAHAYLAGPGGVRLGHAAGADLPAEYDELARLQVKYPAPVATEAVRPRFVAEAAAAAVDADLLQRVLRPGILPGPPVVQFVHEFSVGLPGGNARGHRAPDAFHNRWFALKTTNIMPATAESGSPEFVIFGYGKPRIHAARARGRAPVRHPHYRHLRPPRCHCPGGPAARHLVRAGQLLFRRHALRPVTAGRPANPLSRCGLRQRAGAGHCRGIWLPAYYRHRFFPEALRRRGAVANPAGAAVQRHCTGGIVP</sequence>
<dbReference type="AlphaFoldDB" id="A0A814ID40"/>
<name>A0A814ID40_ADIRI</name>
<evidence type="ECO:0000313" key="3">
    <source>
        <dbReference type="Proteomes" id="UP000663828"/>
    </source>
</evidence>
<keyword evidence="3" id="KW-1185">Reference proteome</keyword>
<dbReference type="EMBL" id="CAJNOR010004321">
    <property type="protein sequence ID" value="CAF1493410.1"/>
    <property type="molecule type" value="Genomic_DNA"/>
</dbReference>
<evidence type="ECO:0000313" key="2">
    <source>
        <dbReference type="EMBL" id="CAF1493410.1"/>
    </source>
</evidence>
<dbReference type="EMBL" id="CAJNOJ010000068">
    <property type="protein sequence ID" value="CAF1021878.1"/>
    <property type="molecule type" value="Genomic_DNA"/>
</dbReference>
<protein>
    <submittedName>
        <fullName evidence="1">Uncharacterized protein</fullName>
    </submittedName>
</protein>
<accession>A0A814ID40</accession>
<proteinExistence type="predicted"/>
<comment type="caution">
    <text evidence="1">The sequence shown here is derived from an EMBL/GenBank/DDBJ whole genome shotgun (WGS) entry which is preliminary data.</text>
</comment>
<evidence type="ECO:0000313" key="1">
    <source>
        <dbReference type="EMBL" id="CAF1021878.1"/>
    </source>
</evidence>